<dbReference type="GeneID" id="34566479"/>
<accession>A0A1G4AQJ4</accession>
<name>A0A1G4AQJ4_9PEZI</name>
<dbReference type="EMBL" id="MJBS01000188">
    <property type="protein sequence ID" value="OHE91375.1"/>
    <property type="molecule type" value="Genomic_DNA"/>
</dbReference>
<protein>
    <submittedName>
        <fullName evidence="1">Uncharacterized protein</fullName>
    </submittedName>
</protein>
<gene>
    <name evidence="1" type="ORF">CORC01_13352</name>
</gene>
<proteinExistence type="predicted"/>
<reference evidence="1 2" key="1">
    <citation type="submission" date="2016-09" db="EMBL/GenBank/DDBJ databases">
        <authorList>
            <person name="Capua I."/>
            <person name="De Benedictis P."/>
            <person name="Joannis T."/>
            <person name="Lombin L.H."/>
            <person name="Cattoli G."/>
        </authorList>
    </citation>
    <scope>NUCLEOTIDE SEQUENCE [LARGE SCALE GENOMIC DNA]</scope>
    <source>
        <strain evidence="1 2">IMI 309357</strain>
    </source>
</reference>
<comment type="caution">
    <text evidence="1">The sequence shown here is derived from an EMBL/GenBank/DDBJ whole genome shotgun (WGS) entry which is preliminary data.</text>
</comment>
<sequence>MKKIDTADGIGMKTEVSLMKLIFLHNFKMIHFGNSRLGNLGTDRYATSNNAFGKTKEKPAIKPTPEVRESLHFLEAVQGLTKTLAKNDINKNEFTSAMITLQNNNPTAVEVLHDFLDWTITKKLTGPELANQLLNTSRQTSRKGTAIDLTHNNSDNNLFCNIQRKLFANTPTPQSNTPGLFLSWFRVVDTICAIEDRGKDIFVARQD</sequence>
<organism evidence="1 2">
    <name type="scientific">Colletotrichum orchidophilum</name>
    <dbReference type="NCBI Taxonomy" id="1209926"/>
    <lineage>
        <taxon>Eukaryota</taxon>
        <taxon>Fungi</taxon>
        <taxon>Dikarya</taxon>
        <taxon>Ascomycota</taxon>
        <taxon>Pezizomycotina</taxon>
        <taxon>Sordariomycetes</taxon>
        <taxon>Hypocreomycetidae</taxon>
        <taxon>Glomerellales</taxon>
        <taxon>Glomerellaceae</taxon>
        <taxon>Colletotrichum</taxon>
    </lineage>
</organism>
<dbReference type="Proteomes" id="UP000176998">
    <property type="component" value="Unassembled WGS sequence"/>
</dbReference>
<dbReference type="AlphaFoldDB" id="A0A1G4AQJ4"/>
<evidence type="ECO:0000313" key="1">
    <source>
        <dbReference type="EMBL" id="OHE91375.1"/>
    </source>
</evidence>
<keyword evidence="2" id="KW-1185">Reference proteome</keyword>
<evidence type="ECO:0000313" key="2">
    <source>
        <dbReference type="Proteomes" id="UP000176998"/>
    </source>
</evidence>
<dbReference type="RefSeq" id="XP_022468548.1">
    <property type="nucleotide sequence ID" value="XM_022624969.1"/>
</dbReference>